<reference evidence="1" key="1">
    <citation type="journal article" date="2021" name="PeerJ">
        <title>Extensive microbial diversity within the chicken gut microbiome revealed by metagenomics and culture.</title>
        <authorList>
            <person name="Gilroy R."/>
            <person name="Ravi A."/>
            <person name="Getino M."/>
            <person name="Pursley I."/>
            <person name="Horton D.L."/>
            <person name="Alikhan N.F."/>
            <person name="Baker D."/>
            <person name="Gharbi K."/>
            <person name="Hall N."/>
            <person name="Watson M."/>
            <person name="Adriaenssens E.M."/>
            <person name="Foster-Nyarko E."/>
            <person name="Jarju S."/>
            <person name="Secka A."/>
            <person name="Antonio M."/>
            <person name="Oren A."/>
            <person name="Chaudhuri R.R."/>
            <person name="La Ragione R."/>
            <person name="Hildebrand F."/>
            <person name="Pallen M.J."/>
        </authorList>
    </citation>
    <scope>NUCLEOTIDE SEQUENCE</scope>
    <source>
        <strain evidence="1">ChiSjej2B20-11307</strain>
    </source>
</reference>
<reference evidence="1" key="2">
    <citation type="submission" date="2021-04" db="EMBL/GenBank/DDBJ databases">
        <authorList>
            <person name="Gilroy R."/>
        </authorList>
    </citation>
    <scope>NUCLEOTIDE SEQUENCE</scope>
    <source>
        <strain evidence="1">ChiSjej2B20-11307</strain>
    </source>
</reference>
<dbReference type="GO" id="GO:0008967">
    <property type="term" value="F:phosphoglycolate phosphatase activity"/>
    <property type="evidence" value="ECO:0007669"/>
    <property type="project" value="TreeGrafter"/>
</dbReference>
<sequence>MSTPLGGYVKKKNYLVCIDSDGCTVDSMDIKHIRCFGPCMVDEWDLQPYREKLLNRWNEINLYSLTRGINRFKGLAVILKEVDEKISPVRDLDSLLSWVEESDELSNAAILRAAEEMDSQCLKKALHWSEAVNQKIRALPPEEIRPFPGAKEAIERLHMTCDIAVVSSANHEAVMEEWSRFGLLEHTDVVLAQNAGTKTNCIRALLEFGYDTDKVLMIGDALGDMEAADRNGVLYYPILAGYEKESWQGITEGLKHLMDSTYEGEYQRKLKTRFIENLS</sequence>
<keyword evidence="1" id="KW-0378">Hydrolase</keyword>
<protein>
    <submittedName>
        <fullName evidence="1">HAD hydrolase-like protein</fullName>
    </submittedName>
</protein>
<dbReference type="InterPro" id="IPR041492">
    <property type="entry name" value="HAD_2"/>
</dbReference>
<dbReference type="PANTHER" id="PTHR43434:SF1">
    <property type="entry name" value="PHOSPHOGLYCOLATE PHOSPHATASE"/>
    <property type="match status" value="1"/>
</dbReference>
<dbReference type="Proteomes" id="UP000824223">
    <property type="component" value="Unassembled WGS sequence"/>
</dbReference>
<evidence type="ECO:0000313" key="2">
    <source>
        <dbReference type="Proteomes" id="UP000824223"/>
    </source>
</evidence>
<proteinExistence type="predicted"/>
<accession>A0A9D2KJT2</accession>
<dbReference type="SUPFAM" id="SSF56784">
    <property type="entry name" value="HAD-like"/>
    <property type="match status" value="1"/>
</dbReference>
<evidence type="ECO:0000313" key="1">
    <source>
        <dbReference type="EMBL" id="HJA05718.1"/>
    </source>
</evidence>
<organism evidence="1 2">
    <name type="scientific">Candidatus Mediterraneibacter pullicola</name>
    <dbReference type="NCBI Taxonomy" id="2838682"/>
    <lineage>
        <taxon>Bacteria</taxon>
        <taxon>Bacillati</taxon>
        <taxon>Bacillota</taxon>
        <taxon>Clostridia</taxon>
        <taxon>Lachnospirales</taxon>
        <taxon>Lachnospiraceae</taxon>
        <taxon>Mediterraneibacter</taxon>
    </lineage>
</organism>
<dbReference type="CDD" id="cd01427">
    <property type="entry name" value="HAD_like"/>
    <property type="match status" value="1"/>
</dbReference>
<comment type="caution">
    <text evidence="1">The sequence shown here is derived from an EMBL/GenBank/DDBJ whole genome shotgun (WGS) entry which is preliminary data.</text>
</comment>
<dbReference type="InterPro" id="IPR036412">
    <property type="entry name" value="HAD-like_sf"/>
</dbReference>
<name>A0A9D2KJT2_9FIRM</name>
<gene>
    <name evidence="1" type="ORF">H9798_01005</name>
</gene>
<dbReference type="InterPro" id="IPR023214">
    <property type="entry name" value="HAD_sf"/>
</dbReference>
<dbReference type="Gene3D" id="3.40.50.1000">
    <property type="entry name" value="HAD superfamily/HAD-like"/>
    <property type="match status" value="1"/>
</dbReference>
<dbReference type="PANTHER" id="PTHR43434">
    <property type="entry name" value="PHOSPHOGLYCOLATE PHOSPHATASE"/>
    <property type="match status" value="1"/>
</dbReference>
<dbReference type="Pfam" id="PF13419">
    <property type="entry name" value="HAD_2"/>
    <property type="match status" value="1"/>
</dbReference>
<dbReference type="AlphaFoldDB" id="A0A9D2KJT2"/>
<dbReference type="GO" id="GO:0005829">
    <property type="term" value="C:cytosol"/>
    <property type="evidence" value="ECO:0007669"/>
    <property type="project" value="TreeGrafter"/>
</dbReference>
<dbReference type="EMBL" id="DXAK01000005">
    <property type="protein sequence ID" value="HJA05718.1"/>
    <property type="molecule type" value="Genomic_DNA"/>
</dbReference>
<dbReference type="GO" id="GO:0006281">
    <property type="term" value="P:DNA repair"/>
    <property type="evidence" value="ECO:0007669"/>
    <property type="project" value="TreeGrafter"/>
</dbReference>
<dbReference type="InterPro" id="IPR050155">
    <property type="entry name" value="HAD-like_hydrolase_sf"/>
</dbReference>